<dbReference type="InterPro" id="IPR014039">
    <property type="entry name" value="Transl_elong_EFTs/EF1B_dimer"/>
</dbReference>
<protein>
    <recommendedName>
        <fullName evidence="2 6">Elongation factor Ts</fullName>
        <shortName evidence="6">EF-Ts</shortName>
    </recommendedName>
</protein>
<dbReference type="InterPro" id="IPR036402">
    <property type="entry name" value="EF-Ts_dimer_sf"/>
</dbReference>
<dbReference type="NCBIfam" id="TIGR00116">
    <property type="entry name" value="tsf"/>
    <property type="match status" value="1"/>
</dbReference>
<name>A0A2A5CAJ8_9GAMM</name>
<dbReference type="InterPro" id="IPR018101">
    <property type="entry name" value="Transl_elong_Ts_CS"/>
</dbReference>
<evidence type="ECO:0000256" key="2">
    <source>
        <dbReference type="ARBA" id="ARBA00016956"/>
    </source>
</evidence>
<dbReference type="PANTHER" id="PTHR11741:SF0">
    <property type="entry name" value="ELONGATION FACTOR TS, MITOCHONDRIAL"/>
    <property type="match status" value="1"/>
</dbReference>
<dbReference type="PANTHER" id="PTHR11741">
    <property type="entry name" value="ELONGATION FACTOR TS"/>
    <property type="match status" value="1"/>
</dbReference>
<comment type="subcellular location">
    <subcellularLocation>
        <location evidence="6 8">Cytoplasm</location>
    </subcellularLocation>
</comment>
<dbReference type="Gene3D" id="1.10.8.10">
    <property type="entry name" value="DNA helicase RuvA subunit, C-terminal domain"/>
    <property type="match status" value="1"/>
</dbReference>
<comment type="similarity">
    <text evidence="1 6 7">Belongs to the EF-Ts family.</text>
</comment>
<evidence type="ECO:0000256" key="7">
    <source>
        <dbReference type="RuleBase" id="RU000642"/>
    </source>
</evidence>
<evidence type="ECO:0000256" key="6">
    <source>
        <dbReference type="HAMAP-Rule" id="MF_00050"/>
    </source>
</evidence>
<evidence type="ECO:0000256" key="5">
    <source>
        <dbReference type="ARBA" id="ARBA00022917"/>
    </source>
</evidence>
<dbReference type="HAMAP" id="MF_00050">
    <property type="entry name" value="EF_Ts"/>
    <property type="match status" value="1"/>
</dbReference>
<evidence type="ECO:0000256" key="1">
    <source>
        <dbReference type="ARBA" id="ARBA00005532"/>
    </source>
</evidence>
<dbReference type="EMBL" id="NVWI01000009">
    <property type="protein sequence ID" value="PCJ40386.1"/>
    <property type="molecule type" value="Genomic_DNA"/>
</dbReference>
<keyword evidence="5 6" id="KW-0648">Protein biosynthesis</keyword>
<dbReference type="PROSITE" id="PS01127">
    <property type="entry name" value="EF_TS_2"/>
    <property type="match status" value="1"/>
</dbReference>
<comment type="caution">
    <text evidence="10">The sequence shown here is derived from an EMBL/GenBank/DDBJ whole genome shotgun (WGS) entry which is preliminary data.</text>
</comment>
<comment type="caution">
    <text evidence="6">Lacks conserved residue(s) required for the propagation of feature annotation.</text>
</comment>
<proteinExistence type="inferred from homology"/>
<evidence type="ECO:0000256" key="4">
    <source>
        <dbReference type="ARBA" id="ARBA00022768"/>
    </source>
</evidence>
<dbReference type="GO" id="GO:0005737">
    <property type="term" value="C:cytoplasm"/>
    <property type="evidence" value="ECO:0007669"/>
    <property type="project" value="UniProtKB-SubCell"/>
</dbReference>
<dbReference type="Pfam" id="PF00889">
    <property type="entry name" value="EF_TS"/>
    <property type="match status" value="1"/>
</dbReference>
<dbReference type="FunFam" id="1.10.8.10:FF:000001">
    <property type="entry name" value="Elongation factor Ts"/>
    <property type="match status" value="1"/>
</dbReference>
<accession>A0A2A5CAJ8</accession>
<dbReference type="SUPFAM" id="SSF54713">
    <property type="entry name" value="Elongation factor Ts (EF-Ts), dimerisation domain"/>
    <property type="match status" value="2"/>
</dbReference>
<dbReference type="AlphaFoldDB" id="A0A2A5CAJ8"/>
<feature type="domain" description="Translation elongation factor EFTs/EF1B dimerisation" evidence="9">
    <location>
        <begin position="73"/>
        <end position="269"/>
    </location>
</feature>
<dbReference type="InterPro" id="IPR009060">
    <property type="entry name" value="UBA-like_sf"/>
</dbReference>
<dbReference type="SUPFAM" id="SSF46934">
    <property type="entry name" value="UBA-like"/>
    <property type="match status" value="1"/>
</dbReference>
<keyword evidence="3 6" id="KW-0963">Cytoplasm</keyword>
<gene>
    <name evidence="6" type="primary">tsf</name>
    <name evidence="10" type="ORF">COA71_11035</name>
</gene>
<reference evidence="11" key="1">
    <citation type="submission" date="2017-08" db="EMBL/GenBank/DDBJ databases">
        <title>A dynamic microbial community with high functional redundancy inhabits the cold, oxic subseafloor aquifer.</title>
        <authorList>
            <person name="Tully B.J."/>
            <person name="Wheat C.G."/>
            <person name="Glazer B.T."/>
            <person name="Huber J.A."/>
        </authorList>
    </citation>
    <scope>NUCLEOTIDE SEQUENCE [LARGE SCALE GENOMIC DNA]</scope>
</reference>
<dbReference type="Proteomes" id="UP000228987">
    <property type="component" value="Unassembled WGS sequence"/>
</dbReference>
<evidence type="ECO:0000259" key="9">
    <source>
        <dbReference type="Pfam" id="PF00889"/>
    </source>
</evidence>
<dbReference type="GO" id="GO:0003746">
    <property type="term" value="F:translation elongation factor activity"/>
    <property type="evidence" value="ECO:0007669"/>
    <property type="project" value="UniProtKB-UniRule"/>
</dbReference>
<keyword evidence="4 6" id="KW-0251">Elongation factor</keyword>
<organism evidence="10 11">
    <name type="scientific">SAR86 cluster bacterium</name>
    <dbReference type="NCBI Taxonomy" id="2030880"/>
    <lineage>
        <taxon>Bacteria</taxon>
        <taxon>Pseudomonadati</taxon>
        <taxon>Pseudomonadota</taxon>
        <taxon>Gammaproteobacteria</taxon>
        <taxon>SAR86 cluster</taxon>
    </lineage>
</organism>
<sequence length="294" mass="31690">MANIAAALVKELRERTSLGMMECKNALVESDGDIDKAIEILRKESGLKAAKKAGRTAAEGIVLVKVASDNSAGVMVEVNSETDFAAKEENFNNFSKQVLEALFETKESDVSKFMGSELETARLGLVQKIGENITVRRVAVAEEEGLIVGSYVHSNNKIAVLVSLRGGDEALAKDVAMHVAAVNPMVVNAEEVPADVLSKESEIYTAQAAESGKPADIVEKMVSGRLRKFIEEVTLAEQNFVKDPDIKIGKLVKDGNAEIISFTRFEVGEGVEVTEVDFATEVAEQLKDAKGKDD</sequence>
<evidence type="ECO:0000313" key="10">
    <source>
        <dbReference type="EMBL" id="PCJ40386.1"/>
    </source>
</evidence>
<dbReference type="Gene3D" id="3.30.479.20">
    <property type="entry name" value="Elongation factor Ts, dimerisation domain"/>
    <property type="match status" value="2"/>
</dbReference>
<evidence type="ECO:0000313" key="11">
    <source>
        <dbReference type="Proteomes" id="UP000228987"/>
    </source>
</evidence>
<comment type="function">
    <text evidence="6 7">Associates with the EF-Tu.GDP complex and induces the exchange of GDP to GTP. It remains bound to the aminoacyl-tRNA.EF-Tu.GTP complex up to the GTP hydrolysis stage on the ribosome.</text>
</comment>
<dbReference type="Gene3D" id="1.10.286.20">
    <property type="match status" value="1"/>
</dbReference>
<dbReference type="InterPro" id="IPR001816">
    <property type="entry name" value="Transl_elong_EFTs/EF1B"/>
</dbReference>
<dbReference type="CDD" id="cd14275">
    <property type="entry name" value="UBA_EF-Ts"/>
    <property type="match status" value="1"/>
</dbReference>
<dbReference type="PROSITE" id="PS01126">
    <property type="entry name" value="EF_TS_1"/>
    <property type="match status" value="1"/>
</dbReference>
<evidence type="ECO:0000256" key="8">
    <source>
        <dbReference type="RuleBase" id="RU000643"/>
    </source>
</evidence>
<dbReference type="FunFam" id="1.10.286.20:FF:000001">
    <property type="entry name" value="Elongation factor Ts"/>
    <property type="match status" value="1"/>
</dbReference>
<evidence type="ECO:0000256" key="3">
    <source>
        <dbReference type="ARBA" id="ARBA00022490"/>
    </source>
</evidence>